<dbReference type="InterPro" id="IPR003373">
    <property type="entry name" value="Fe2_transport_prot-B"/>
</dbReference>
<keyword evidence="2" id="KW-0813">Transport</keyword>
<evidence type="ECO:0000256" key="6">
    <source>
        <dbReference type="ARBA" id="ARBA00022741"/>
    </source>
</evidence>
<dbReference type="Pfam" id="PF07670">
    <property type="entry name" value="Gate"/>
    <property type="match status" value="2"/>
</dbReference>
<keyword evidence="9" id="KW-0406">Ion transport</keyword>
<evidence type="ECO:0000256" key="13">
    <source>
        <dbReference type="SAM" id="Phobius"/>
    </source>
</evidence>
<keyword evidence="6" id="KW-0547">Nucleotide-binding</keyword>
<dbReference type="GO" id="GO:0005886">
    <property type="term" value="C:plasma membrane"/>
    <property type="evidence" value="ECO:0007669"/>
    <property type="project" value="UniProtKB-SubCell"/>
</dbReference>
<feature type="transmembrane region" description="Helical" evidence="13">
    <location>
        <begin position="127"/>
        <end position="151"/>
    </location>
</feature>
<feature type="transmembrane region" description="Helical" evidence="13">
    <location>
        <begin position="233"/>
        <end position="255"/>
    </location>
</feature>
<dbReference type="Gene3D" id="1.10.287.1770">
    <property type="match status" value="1"/>
</dbReference>
<comment type="subcellular location">
    <subcellularLocation>
        <location evidence="1">Cell membrane</location>
        <topology evidence="1">Multi-pass membrane protein</topology>
    </subcellularLocation>
</comment>
<evidence type="ECO:0000256" key="2">
    <source>
        <dbReference type="ARBA" id="ARBA00022448"/>
    </source>
</evidence>
<evidence type="ECO:0000256" key="3">
    <source>
        <dbReference type="ARBA" id="ARBA00022475"/>
    </source>
</evidence>
<evidence type="ECO:0000313" key="17">
    <source>
        <dbReference type="EMBL" id="GAH19730.1"/>
    </source>
</evidence>
<feature type="transmembrane region" description="Helical" evidence="13">
    <location>
        <begin position="300"/>
        <end position="319"/>
    </location>
</feature>
<evidence type="ECO:0000259" key="16">
    <source>
        <dbReference type="Pfam" id="PF17910"/>
    </source>
</evidence>
<keyword evidence="7 13" id="KW-1133">Transmembrane helix</keyword>
<dbReference type="InterPro" id="IPR011642">
    <property type="entry name" value="Gate_dom"/>
</dbReference>
<dbReference type="PANTHER" id="PTHR43185:SF1">
    <property type="entry name" value="FE(2+) TRANSPORTER FEOB"/>
    <property type="match status" value="1"/>
</dbReference>
<evidence type="ECO:0000256" key="11">
    <source>
        <dbReference type="ARBA" id="ARBA00023136"/>
    </source>
</evidence>
<dbReference type="NCBIfam" id="TIGR00437">
    <property type="entry name" value="feoB"/>
    <property type="match status" value="1"/>
</dbReference>
<accession>X1EH70</accession>
<gene>
    <name evidence="17" type="ORF">S03H2_01227</name>
</gene>
<feature type="domain" description="Nucleoside transporter/FeoB GTPase Gate" evidence="15">
    <location>
        <begin position="360"/>
        <end position="531"/>
    </location>
</feature>
<evidence type="ECO:0000256" key="7">
    <source>
        <dbReference type="ARBA" id="ARBA00022989"/>
    </source>
</evidence>
<evidence type="ECO:0000259" key="14">
    <source>
        <dbReference type="Pfam" id="PF07664"/>
    </source>
</evidence>
<organism evidence="17">
    <name type="scientific">marine sediment metagenome</name>
    <dbReference type="NCBI Taxonomy" id="412755"/>
    <lineage>
        <taxon>unclassified sequences</taxon>
        <taxon>metagenomes</taxon>
        <taxon>ecological metagenomes</taxon>
    </lineage>
</organism>
<feature type="domain" description="FeoB cytosolic helical" evidence="16">
    <location>
        <begin position="12"/>
        <end position="106"/>
    </location>
</feature>
<evidence type="ECO:0000256" key="5">
    <source>
        <dbReference type="ARBA" id="ARBA00022692"/>
    </source>
</evidence>
<evidence type="ECO:0000259" key="15">
    <source>
        <dbReference type="Pfam" id="PF07670"/>
    </source>
</evidence>
<keyword evidence="3" id="KW-1003">Cell membrane</keyword>
<feature type="transmembrane region" description="Helical" evidence="13">
    <location>
        <begin position="267"/>
        <end position="288"/>
    </location>
</feature>
<dbReference type="FunFam" id="1.10.287.1770:FF:000003">
    <property type="entry name" value="Ferrous iron transport protein B"/>
    <property type="match status" value="1"/>
</dbReference>
<keyword evidence="11 13" id="KW-0472">Membrane</keyword>
<dbReference type="GO" id="GO:0015093">
    <property type="term" value="F:ferrous iron transmembrane transporter activity"/>
    <property type="evidence" value="ECO:0007669"/>
    <property type="project" value="InterPro"/>
</dbReference>
<reference evidence="17" key="1">
    <citation type="journal article" date="2014" name="Front. Microbiol.">
        <title>High frequency of phylogenetically diverse reductive dehalogenase-homologous genes in deep subseafloor sedimentary metagenomes.</title>
        <authorList>
            <person name="Kawai M."/>
            <person name="Futagami T."/>
            <person name="Toyoda A."/>
            <person name="Takaki Y."/>
            <person name="Nishi S."/>
            <person name="Hori S."/>
            <person name="Arai W."/>
            <person name="Tsubouchi T."/>
            <person name="Morono Y."/>
            <person name="Uchiyama I."/>
            <person name="Ito T."/>
            <person name="Fujiyama A."/>
            <person name="Inagaki F."/>
            <person name="Takami H."/>
        </authorList>
    </citation>
    <scope>NUCLEOTIDE SEQUENCE</scope>
    <source>
        <strain evidence="17">Expedition CK06-06</strain>
    </source>
</reference>
<dbReference type="EMBL" id="BARU01000344">
    <property type="protein sequence ID" value="GAH19730.1"/>
    <property type="molecule type" value="Genomic_DNA"/>
</dbReference>
<feature type="domain" description="Ferrous iron transport protein B C-terminal" evidence="14">
    <location>
        <begin position="301"/>
        <end position="354"/>
    </location>
</feature>
<evidence type="ECO:0000256" key="9">
    <source>
        <dbReference type="ARBA" id="ARBA00023065"/>
    </source>
</evidence>
<dbReference type="Pfam" id="PF17910">
    <property type="entry name" value="FeoB_Cyto"/>
    <property type="match status" value="1"/>
</dbReference>
<dbReference type="InterPro" id="IPR041069">
    <property type="entry name" value="FeoB_Cyto"/>
</dbReference>
<evidence type="ECO:0000256" key="8">
    <source>
        <dbReference type="ARBA" id="ARBA00023004"/>
    </source>
</evidence>
<feature type="transmembrane region" description="Helical" evidence="13">
    <location>
        <begin position="163"/>
        <end position="181"/>
    </location>
</feature>
<feature type="domain" description="Nucleoside transporter/FeoB GTPase Gate" evidence="15">
    <location>
        <begin position="196"/>
        <end position="289"/>
    </location>
</feature>
<dbReference type="PANTHER" id="PTHR43185">
    <property type="entry name" value="FERROUS IRON TRANSPORT PROTEIN B"/>
    <property type="match status" value="1"/>
</dbReference>
<evidence type="ECO:0000256" key="1">
    <source>
        <dbReference type="ARBA" id="ARBA00004651"/>
    </source>
</evidence>
<feature type="transmembrane region" description="Helical" evidence="13">
    <location>
        <begin position="358"/>
        <end position="377"/>
    </location>
</feature>
<keyword evidence="5 13" id="KW-0812">Transmembrane</keyword>
<sequence length="545" mass="60360">MAYTKGIRLVNYGRELEEEISRLQEVIDKVEALTEHYPSRWLAIKLLEEDKEIIAKIKAVDEGEEILTQARKSIKHLSNVYGADAETIIADRRYGFISGLVKEVVQRPAVDRITLSDRIDKVITNRIIGIPIFLIAMWFVFQMTAGVSGAYLDWVDGVIGGPITRWVVAILNAIGLGGTWFESLMVDGIIAGVGGVLVFVPVLLFLYFFLALLEDSGYMARAAFVMDRLMHTFGLHGKSFMPMLIGFGCTVPAVYATRTLENEDDRVLTGMLAPMMSCGARLPVYAIFATAFFSANPGRFIFLLYMLGIFLAIVSGIIFKKTIFKGKPEAPFVLELPPYRMPTLKGVLIHMWERSSFFLRKAGTIIVLVAIILWFLMNIPWGVENTRDSLFGKMSAAIAPILAPAGFGNWEAAGALVTGFVAKEVVVGTMSQIYVGEAEEEEEEKPTTFFQDIGEILVGFWNATVDTVKATISIIPGVNLMGEEEEEEETALIEALQNSFTPLSAVAFNVFLLLYIPCMVAIAAQRHEYGTKWMLFNAGYLTALG</sequence>
<keyword evidence="10" id="KW-0342">GTP-binding</keyword>
<dbReference type="InterPro" id="IPR050860">
    <property type="entry name" value="FeoB_GTPase"/>
</dbReference>
<comment type="caution">
    <text evidence="17">The sequence shown here is derived from an EMBL/GenBank/DDBJ whole genome shotgun (WGS) entry which is preliminary data.</text>
</comment>
<dbReference type="Pfam" id="PF07664">
    <property type="entry name" value="FeoB_C"/>
    <property type="match status" value="1"/>
</dbReference>
<proteinExistence type="predicted"/>
<dbReference type="AlphaFoldDB" id="X1EH70"/>
<feature type="transmembrane region" description="Helical" evidence="13">
    <location>
        <begin position="506"/>
        <end position="524"/>
    </location>
</feature>
<evidence type="ECO:0000256" key="12">
    <source>
        <dbReference type="ARBA" id="ARBA00031200"/>
    </source>
</evidence>
<keyword evidence="8" id="KW-0408">Iron</keyword>
<dbReference type="InterPro" id="IPR011640">
    <property type="entry name" value="Fe2_transport_prot_B_C"/>
</dbReference>
<keyword evidence="4" id="KW-0410">Iron transport</keyword>
<evidence type="ECO:0000256" key="4">
    <source>
        <dbReference type="ARBA" id="ARBA00022496"/>
    </source>
</evidence>
<name>X1EH70_9ZZZZ</name>
<dbReference type="GO" id="GO:0005525">
    <property type="term" value="F:GTP binding"/>
    <property type="evidence" value="ECO:0007669"/>
    <property type="project" value="UniProtKB-KW"/>
</dbReference>
<protein>
    <recommendedName>
        <fullName evidence="12">Ferrous iron transport protein B</fullName>
    </recommendedName>
</protein>
<evidence type="ECO:0000256" key="10">
    <source>
        <dbReference type="ARBA" id="ARBA00023134"/>
    </source>
</evidence>
<feature type="transmembrane region" description="Helical" evidence="13">
    <location>
        <begin position="188"/>
        <end position="213"/>
    </location>
</feature>